<proteinExistence type="predicted"/>
<accession>A0ABY9WM62</accession>
<dbReference type="Proteomes" id="UP001611383">
    <property type="component" value="Chromosome"/>
</dbReference>
<organism evidence="1 2">
    <name type="scientific">Archangium minus</name>
    <dbReference type="NCBI Taxonomy" id="83450"/>
    <lineage>
        <taxon>Bacteria</taxon>
        <taxon>Pseudomonadati</taxon>
        <taxon>Myxococcota</taxon>
        <taxon>Myxococcia</taxon>
        <taxon>Myxococcales</taxon>
        <taxon>Cystobacterineae</taxon>
        <taxon>Archangiaceae</taxon>
        <taxon>Archangium</taxon>
    </lineage>
</organism>
<name>A0ABY9WM62_9BACT</name>
<dbReference type="RefSeq" id="WP_395818628.1">
    <property type="nucleotide sequence ID" value="NZ_CP043494.1"/>
</dbReference>
<evidence type="ECO:0008006" key="3">
    <source>
        <dbReference type="Google" id="ProtNLM"/>
    </source>
</evidence>
<sequence>MAERGESTLVSYLPKVLARSAGSTLNLVVAGVSALLAAGLRSWAVAALGAVAYVALVAWDVVSPGFWKETLSGRSEEERKLPAPGKLEDPRVRDSVRAIHQAREELTRTLADAPRGVLSHLELALSSLSELEGRAVRLVQRGEELSRYLRTVDMGEVRDQLRLLEEQTREARDAEAREQYQSARKAREEHLAALRDIHAAHERVLANLSRIAATFQGLPAKVMRLRALDAQATDSMYGDLNQELGRMNGEIQAFEDTLQSLKEVRVAS</sequence>
<dbReference type="EMBL" id="CP043494">
    <property type="protein sequence ID" value="WNG44896.1"/>
    <property type="molecule type" value="Genomic_DNA"/>
</dbReference>
<gene>
    <name evidence="1" type="ORF">F0U60_12930</name>
</gene>
<reference evidence="1 2" key="1">
    <citation type="submission" date="2019-08" db="EMBL/GenBank/DDBJ databases">
        <title>Archangium and Cystobacter genomes.</title>
        <authorList>
            <person name="Chen I.-C.K."/>
            <person name="Wielgoss S."/>
        </authorList>
    </citation>
    <scope>NUCLEOTIDE SEQUENCE [LARGE SCALE GENOMIC DNA]</scope>
    <source>
        <strain evidence="1 2">Cbm 6</strain>
    </source>
</reference>
<evidence type="ECO:0000313" key="1">
    <source>
        <dbReference type="EMBL" id="WNG44896.1"/>
    </source>
</evidence>
<keyword evidence="2" id="KW-1185">Reference proteome</keyword>
<evidence type="ECO:0000313" key="2">
    <source>
        <dbReference type="Proteomes" id="UP001611383"/>
    </source>
</evidence>
<protein>
    <recommendedName>
        <fullName evidence="3">Glutamate synthase [NADPH] large chain</fullName>
    </recommendedName>
</protein>